<dbReference type="STRING" id="465721.ACG33_12245"/>
<evidence type="ECO:0000256" key="3">
    <source>
        <dbReference type="ARBA" id="ARBA00022833"/>
    </source>
</evidence>
<comment type="function">
    <text evidence="5">CzcA and CzcB together would act in zinc efflux nearly as effectively as the complete czc efflux system (CzcABC). The CzcB protein is thought to funnel zinc cations to the CzcA transport protein.</text>
</comment>
<evidence type="ECO:0000256" key="4">
    <source>
        <dbReference type="ARBA" id="ARBA00043263"/>
    </source>
</evidence>
<dbReference type="PANTHER" id="PTHR30469">
    <property type="entry name" value="MULTIDRUG RESISTANCE PROTEIN MDTA"/>
    <property type="match status" value="1"/>
</dbReference>
<feature type="domain" description="YknX-like C-terminal permuted SH3-like" evidence="8">
    <location>
        <begin position="288"/>
        <end position="355"/>
    </location>
</feature>
<dbReference type="InterPro" id="IPR058637">
    <property type="entry name" value="YknX-like_C"/>
</dbReference>
<feature type="domain" description="Multidrug resistance protein MdtA-like barrel-sandwich hybrid" evidence="6">
    <location>
        <begin position="76"/>
        <end position="196"/>
    </location>
</feature>
<dbReference type="InterPro" id="IPR006143">
    <property type="entry name" value="RND_pump_MFP"/>
</dbReference>
<evidence type="ECO:0000256" key="5">
    <source>
        <dbReference type="ARBA" id="ARBA00058766"/>
    </source>
</evidence>
<dbReference type="GO" id="GO:1990281">
    <property type="term" value="C:efflux pump complex"/>
    <property type="evidence" value="ECO:0007669"/>
    <property type="project" value="TreeGrafter"/>
</dbReference>
<evidence type="ECO:0000313" key="9">
    <source>
        <dbReference type="EMBL" id="AMN47855.1"/>
    </source>
</evidence>
<dbReference type="Gene3D" id="2.40.30.170">
    <property type="match status" value="1"/>
</dbReference>
<keyword evidence="10" id="KW-1185">Reference proteome</keyword>
<evidence type="ECO:0000313" key="10">
    <source>
        <dbReference type="Proteomes" id="UP000070250"/>
    </source>
</evidence>
<dbReference type="FunFam" id="2.40.30.170:FF:000010">
    <property type="entry name" value="Efflux RND transporter periplasmic adaptor subunit"/>
    <property type="match status" value="1"/>
</dbReference>
<proteinExistence type="inferred from homology"/>
<dbReference type="KEGG" id="sdf:ACG33_12245"/>
<evidence type="ECO:0000259" key="8">
    <source>
        <dbReference type="Pfam" id="PF25989"/>
    </source>
</evidence>
<dbReference type="Gene3D" id="2.40.50.100">
    <property type="match status" value="1"/>
</dbReference>
<protein>
    <submittedName>
        <fullName evidence="9">Uncharacterized protein</fullName>
    </submittedName>
</protein>
<dbReference type="Gene3D" id="2.40.420.20">
    <property type="match status" value="1"/>
</dbReference>
<name>A0A127FDU0_STEDE</name>
<dbReference type="PANTHER" id="PTHR30469:SF16">
    <property type="entry name" value="HAE1 FAMILY EFFLUX PUMP MFP COMPONENT"/>
    <property type="match status" value="1"/>
</dbReference>
<gene>
    <name evidence="9" type="ORF">ACG33_12245</name>
</gene>
<dbReference type="Pfam" id="PF25989">
    <property type="entry name" value="YknX_C"/>
    <property type="match status" value="1"/>
</dbReference>
<keyword evidence="2" id="KW-0813">Transport</keyword>
<accession>A0A127FDU0</accession>
<dbReference type="EMBL" id="CP011971">
    <property type="protein sequence ID" value="AMN47855.1"/>
    <property type="molecule type" value="Genomic_DNA"/>
</dbReference>
<dbReference type="PATRIC" id="fig|465721.4.peg.2616"/>
<evidence type="ECO:0000259" key="6">
    <source>
        <dbReference type="Pfam" id="PF25917"/>
    </source>
</evidence>
<sequence length="382" mass="40865">MIRPAVRRHLIIAAGILAAIAAAGYLFATRSSLPVASLPAAAGPGTAATAVHTTYPERKTFAREVEALGTVRANESVDITAKVADRVVAIHFEEGQQVRKGQLLVELESSEPRADLAAAEAAAGDSRSQYRRSQELYATQALSEAQLDQLRAALQANEARAVAARSRLEDRRIIAPFAGRVGLRNVSLGGLVSPGQIITTLDDLSIVKLDFSVPELFMAVLQPGLTIEARSTAYPGEIFTGRVASVATRLDPISRSIGIRALIDNRDDRLRPGMFMNLKLVREEGAALLIPEGAIVPEDSRHFVFVVDEGRVYKRQVEIGRRRPGEVEILQGLTPQDQIVTDGTLNVHDGARVRVEADAGGPDAGTEVLLDALGERPGPGAT</sequence>
<comment type="similarity">
    <text evidence="1">Belongs to the membrane fusion protein (MFP) (TC 8.A.1) family.</text>
</comment>
<dbReference type="InterPro" id="IPR058625">
    <property type="entry name" value="MdtA-like_BSH"/>
</dbReference>
<keyword evidence="3" id="KW-0862">Zinc</keyword>
<dbReference type="GO" id="GO:0046686">
    <property type="term" value="P:response to cadmium ion"/>
    <property type="evidence" value="ECO:0007669"/>
    <property type="project" value="UniProtKB-KW"/>
</dbReference>
<dbReference type="GO" id="GO:0015562">
    <property type="term" value="F:efflux transmembrane transporter activity"/>
    <property type="evidence" value="ECO:0007669"/>
    <property type="project" value="TreeGrafter"/>
</dbReference>
<keyword evidence="4" id="KW-0105">Cadmium resistance</keyword>
<dbReference type="SUPFAM" id="SSF111369">
    <property type="entry name" value="HlyD-like secretion proteins"/>
    <property type="match status" value="1"/>
</dbReference>
<evidence type="ECO:0000256" key="2">
    <source>
        <dbReference type="ARBA" id="ARBA00022448"/>
    </source>
</evidence>
<evidence type="ECO:0000259" key="7">
    <source>
        <dbReference type="Pfam" id="PF25954"/>
    </source>
</evidence>
<organism evidence="9 10">
    <name type="scientific">Steroidobacter denitrificans</name>
    <dbReference type="NCBI Taxonomy" id="465721"/>
    <lineage>
        <taxon>Bacteria</taxon>
        <taxon>Pseudomonadati</taxon>
        <taxon>Pseudomonadota</taxon>
        <taxon>Gammaproteobacteria</taxon>
        <taxon>Steroidobacterales</taxon>
        <taxon>Steroidobacteraceae</taxon>
        <taxon>Steroidobacter</taxon>
    </lineage>
</organism>
<dbReference type="InterPro" id="IPR058792">
    <property type="entry name" value="Beta-barrel_RND_2"/>
</dbReference>
<evidence type="ECO:0000256" key="1">
    <source>
        <dbReference type="ARBA" id="ARBA00009477"/>
    </source>
</evidence>
<dbReference type="Proteomes" id="UP000070250">
    <property type="component" value="Chromosome"/>
</dbReference>
<dbReference type="Pfam" id="PF25954">
    <property type="entry name" value="Beta-barrel_RND_2"/>
    <property type="match status" value="1"/>
</dbReference>
<reference evidence="9 10" key="1">
    <citation type="submission" date="2015-06" db="EMBL/GenBank/DDBJ databases">
        <title>A Comprehensive Approach to Explore the Metabolic and Phylogenetic Diversity of Bacterial Steroid Degradation in the Environment: Testosterone as an Example.</title>
        <authorList>
            <person name="Yang F.-C."/>
            <person name="Chen Y.-L."/>
            <person name="Yu C.-P."/>
            <person name="Tang S.-L."/>
            <person name="Wang P.-H."/>
            <person name="Ismail W."/>
            <person name="Wang C.-H."/>
            <person name="Yang C.-Y."/>
            <person name="Chiang Y.-R."/>
        </authorList>
    </citation>
    <scope>NUCLEOTIDE SEQUENCE [LARGE SCALE GENOMIC DNA]</scope>
    <source>
        <strain evidence="9 10">DSM 18526</strain>
    </source>
</reference>
<feature type="domain" description="CusB-like beta-barrel" evidence="7">
    <location>
        <begin position="209"/>
        <end position="283"/>
    </location>
</feature>
<dbReference type="Pfam" id="PF25917">
    <property type="entry name" value="BSH_RND"/>
    <property type="match status" value="1"/>
</dbReference>
<dbReference type="Gene3D" id="1.10.287.470">
    <property type="entry name" value="Helix hairpin bin"/>
    <property type="match status" value="1"/>
</dbReference>
<dbReference type="FunFam" id="2.40.420.20:FF:000006">
    <property type="entry name" value="RND family efflux transporter MFP subunit"/>
    <property type="match status" value="1"/>
</dbReference>
<dbReference type="AlphaFoldDB" id="A0A127FDU0"/>
<dbReference type="NCBIfam" id="TIGR01730">
    <property type="entry name" value="RND_mfp"/>
    <property type="match status" value="1"/>
</dbReference>